<evidence type="ECO:0000313" key="3">
    <source>
        <dbReference type="Proteomes" id="UP000187499"/>
    </source>
</evidence>
<accession>A0A1P8Q2L4</accession>
<dbReference type="STRING" id="1847728.BTM29_05590"/>
<dbReference type="AlphaFoldDB" id="A0A1P8Q2L4"/>
<dbReference type="KEGG" id="lalw:BTM29_05590"/>
<keyword evidence="1" id="KW-0472">Membrane</keyword>
<organism evidence="2 3">
    <name type="scientific">Companilactobacillus allii</name>
    <dbReference type="NCBI Taxonomy" id="1847728"/>
    <lineage>
        <taxon>Bacteria</taxon>
        <taxon>Bacillati</taxon>
        <taxon>Bacillota</taxon>
        <taxon>Bacilli</taxon>
        <taxon>Lactobacillales</taxon>
        <taxon>Lactobacillaceae</taxon>
        <taxon>Companilactobacillus</taxon>
    </lineage>
</organism>
<keyword evidence="1" id="KW-1133">Transmembrane helix</keyword>
<keyword evidence="3" id="KW-1185">Reference proteome</keyword>
<dbReference type="EMBL" id="CP019323">
    <property type="protein sequence ID" value="APX72066.1"/>
    <property type="molecule type" value="Genomic_DNA"/>
</dbReference>
<evidence type="ECO:0000313" key="2">
    <source>
        <dbReference type="EMBL" id="APX72066.1"/>
    </source>
</evidence>
<name>A0A1P8Q2L4_9LACO</name>
<keyword evidence="1" id="KW-0812">Transmembrane</keyword>
<protein>
    <submittedName>
        <fullName evidence="2">Uncharacterized protein</fullName>
    </submittedName>
</protein>
<proteinExistence type="predicted"/>
<feature type="transmembrane region" description="Helical" evidence="1">
    <location>
        <begin position="95"/>
        <end position="117"/>
    </location>
</feature>
<evidence type="ECO:0000256" key="1">
    <source>
        <dbReference type="SAM" id="Phobius"/>
    </source>
</evidence>
<reference evidence="3" key="1">
    <citation type="submission" date="2016-12" db="EMBL/GenBank/DDBJ databases">
        <authorList>
            <person name="Jung M.Y."/>
            <person name="Lee S.H."/>
        </authorList>
    </citation>
    <scope>NUCLEOTIDE SEQUENCE [LARGE SCALE GENOMIC DNA]</scope>
    <source>
        <strain evidence="3">WiKim39</strain>
    </source>
</reference>
<sequence>MSKREENKLPRITSMSLTKSQRQEDLYNINREFESVRESVSDVDGNLSKEIKDNYSNLSNKIKDDYSDLCKYSNGNTNRVTENLNRETSRLDKKIKYLTISLVVMAILIIILAVGVLI</sequence>
<dbReference type="Proteomes" id="UP000187499">
    <property type="component" value="Chromosome"/>
</dbReference>
<gene>
    <name evidence="2" type="ORF">BTM29_05590</name>
</gene>